<feature type="transmembrane region" description="Helical" evidence="1">
    <location>
        <begin position="400"/>
        <end position="432"/>
    </location>
</feature>
<dbReference type="PANTHER" id="PTHR34219">
    <property type="entry name" value="IRON-REGULATED INNER MEMBRANE PROTEIN-RELATED"/>
    <property type="match status" value="1"/>
</dbReference>
<feature type="transmembrane region" description="Helical" evidence="1">
    <location>
        <begin position="359"/>
        <end position="380"/>
    </location>
</feature>
<feature type="transmembrane region" description="Helical" evidence="1">
    <location>
        <begin position="31"/>
        <end position="55"/>
    </location>
</feature>
<dbReference type="PANTHER" id="PTHR34219:SF1">
    <property type="entry name" value="PEPSY DOMAIN-CONTAINING PROTEIN"/>
    <property type="match status" value="1"/>
</dbReference>
<keyword evidence="3" id="KW-1185">Reference proteome</keyword>
<protein>
    <submittedName>
        <fullName evidence="2">PepSY-associated TM helix domain-containing protein</fullName>
    </submittedName>
</protein>
<dbReference type="EMBL" id="JBHRTL010000031">
    <property type="protein sequence ID" value="MFC3156685.1"/>
    <property type="molecule type" value="Genomic_DNA"/>
</dbReference>
<dbReference type="InterPro" id="IPR005625">
    <property type="entry name" value="PepSY-ass_TM"/>
</dbReference>
<name>A0ABV7HVW1_9GAMM</name>
<dbReference type="RefSeq" id="WP_382418032.1">
    <property type="nucleotide sequence ID" value="NZ_AP031500.1"/>
</dbReference>
<proteinExistence type="predicted"/>
<evidence type="ECO:0000313" key="2">
    <source>
        <dbReference type="EMBL" id="MFC3156685.1"/>
    </source>
</evidence>
<dbReference type="Pfam" id="PF03929">
    <property type="entry name" value="PepSY_TM"/>
    <property type="match status" value="1"/>
</dbReference>
<feature type="transmembrane region" description="Helical" evidence="1">
    <location>
        <begin position="150"/>
        <end position="180"/>
    </location>
</feature>
<dbReference type="Proteomes" id="UP001595548">
    <property type="component" value="Unassembled WGS sequence"/>
</dbReference>
<keyword evidence="1" id="KW-0812">Transmembrane</keyword>
<accession>A0ABV7HVW1</accession>
<keyword evidence="1" id="KW-0472">Membrane</keyword>
<evidence type="ECO:0000313" key="3">
    <source>
        <dbReference type="Proteomes" id="UP001595548"/>
    </source>
</evidence>
<reference evidence="3" key="1">
    <citation type="journal article" date="2019" name="Int. J. Syst. Evol. Microbiol.">
        <title>The Global Catalogue of Microorganisms (GCM) 10K type strain sequencing project: providing services to taxonomists for standard genome sequencing and annotation.</title>
        <authorList>
            <consortium name="The Broad Institute Genomics Platform"/>
            <consortium name="The Broad Institute Genome Sequencing Center for Infectious Disease"/>
            <person name="Wu L."/>
            <person name="Ma J."/>
        </authorList>
    </citation>
    <scope>NUCLEOTIDE SEQUENCE [LARGE SCALE GENOMIC DNA]</scope>
    <source>
        <strain evidence="3">KCTC 52141</strain>
    </source>
</reference>
<feature type="transmembrane region" description="Helical" evidence="1">
    <location>
        <begin position="212"/>
        <end position="235"/>
    </location>
</feature>
<sequence length="450" mass="49248">MNQAVSHTAPREGVRPQKSRPQRLYRTVWRWHFYAGVCCIPFVIILALSGAIYLFKPQFEAWVDRPYQQLPVGATSVSVNAQIATARAAVPGAQFMTYQLPANATSAAIISVNDAGARTLVYVDPYQNKALKVIPYSDQFMQQVKAFHGALLAGTAGSVIVELAACWAVILVVTGLYLWWPRTSNGFAGVLYPRLRQGRRIFWRDIHAVTGFWLASFTLFLLVSGLPWTTVWGAAFKELRQWNSAPVVQSWSSGAVKAAPAWRPQAVESVDLPDHVVRAVQDLTMAQPVELSVAASEPLVIKASSLSQNRPKRATVWLDGRTGDVQRAQNFAQKGTLDRVIGFGIAAHEGHLFGWFNQLLGVLTTLGLVLLCVSGTILWWRRKPAKRLGAPAAMPAGNAAMVVTGLILALGVALPLVGLSMIAVLLLEWLVLRRIPALRHWLGLTPATNP</sequence>
<gene>
    <name evidence="2" type="ORF">ACFOEB_15850</name>
</gene>
<comment type="caution">
    <text evidence="2">The sequence shown here is derived from an EMBL/GenBank/DDBJ whole genome shotgun (WGS) entry which is preliminary data.</text>
</comment>
<organism evidence="2 3">
    <name type="scientific">Gilvimarinus japonicus</name>
    <dbReference type="NCBI Taxonomy" id="1796469"/>
    <lineage>
        <taxon>Bacteria</taxon>
        <taxon>Pseudomonadati</taxon>
        <taxon>Pseudomonadota</taxon>
        <taxon>Gammaproteobacteria</taxon>
        <taxon>Cellvibrionales</taxon>
        <taxon>Cellvibrionaceae</taxon>
        <taxon>Gilvimarinus</taxon>
    </lineage>
</organism>
<evidence type="ECO:0000256" key="1">
    <source>
        <dbReference type="SAM" id="Phobius"/>
    </source>
</evidence>
<keyword evidence="1" id="KW-1133">Transmembrane helix</keyword>